<evidence type="ECO:0000256" key="6">
    <source>
        <dbReference type="ARBA" id="ARBA00023012"/>
    </source>
</evidence>
<dbReference type="Pfam" id="PF13581">
    <property type="entry name" value="HATPase_c_2"/>
    <property type="match status" value="1"/>
</dbReference>
<sequence>MSDVLPLLTLALRSEQDIVHCRQAAKRLAAALEWPVLEQIRLATAVSELARNIHQYAGSGHFDFALLRDDGQRLRLRGLEVRAVDQGPGIAEMDAIRAGSYRSNTGMGIGLRGAQRLFDDFDIQTSPAGTCITARKYQAPRPFPHADLLQALTADLQGSPPPDPYQQIRLQSEELLLTNTELQLRQSELEVTNKELENTNQGVVALYSELEKATQELKEASEAKTRFFSNMTHEFRTPINIIENVAKLLASGVDGALNAEQQRQVRFISDAALELANLVSELLALAEVQSGRLTIVPQPFPLGPFVDRLEQFAAALAPRYPQVSFSVAPPPAEVLLDTDESRLFQVLRNLISNAFKYTPRGQVRIQVFQPDDASLEFLVEDSGIGIATADQQKIFEEFERIRSPHLTHIEGTGLGLPLAQRLAVLLRGELSLDSEVGRGSRFTLRLPRHYASHRAAEPEPDLSGLTVLVIEDNEGDRYLVRRTLERLNPVLLEADSARSSLDRLNAVRPDIIILDLDLPDINGEDLLASMDWSMHRRVLINTAQPLDEAGRQRLQDYCHAILFKHAPDHAERLLAEVCALARSLSDD</sequence>
<dbReference type="InterPro" id="IPR050736">
    <property type="entry name" value="Sensor_HK_Regulatory"/>
</dbReference>
<reference evidence="11 12" key="1">
    <citation type="submission" date="2016-04" db="EMBL/GenBank/DDBJ databases">
        <title>Draft Genome Sequences of Staphylococcus capitis Strain H36, S. capitis Strain H65, S. cohnii Strain H62, S. hominis Strain H69, Mycobacterium iranicum Strain H39, Plantibacter sp. Strain H53, Pseudomonas oryzihabitans Strain H72, and Microbacterium sp. Strain H83, isolated from residential settings.</title>
        <authorList>
            <person name="Lymperopoulou D."/>
            <person name="Adams R.I."/>
            <person name="Lindow S."/>
            <person name="Coil D.A."/>
            <person name="Jospin G."/>
            <person name="Eisen J.A."/>
        </authorList>
    </citation>
    <scope>NUCLEOTIDE SEQUENCE [LARGE SCALE GENOMIC DNA]</scope>
    <source>
        <strain evidence="11 12">H72</strain>
    </source>
</reference>
<evidence type="ECO:0000256" key="5">
    <source>
        <dbReference type="ARBA" id="ARBA00022777"/>
    </source>
</evidence>
<proteinExistence type="predicted"/>
<dbReference type="SMART" id="SM00388">
    <property type="entry name" value="HisKA"/>
    <property type="match status" value="1"/>
</dbReference>
<dbReference type="InterPro" id="IPR005467">
    <property type="entry name" value="His_kinase_dom"/>
</dbReference>
<evidence type="ECO:0000256" key="1">
    <source>
        <dbReference type="ARBA" id="ARBA00000085"/>
    </source>
</evidence>
<feature type="modified residue" description="4-aspartylphosphate" evidence="7">
    <location>
        <position position="515"/>
    </location>
</feature>
<comment type="caution">
    <text evidence="11">The sequence shown here is derived from an EMBL/GenBank/DDBJ whole genome shotgun (WGS) entry which is preliminary data.</text>
</comment>
<evidence type="ECO:0000256" key="2">
    <source>
        <dbReference type="ARBA" id="ARBA00012438"/>
    </source>
</evidence>
<keyword evidence="6" id="KW-0902">Two-component regulatory system</keyword>
<dbReference type="InterPro" id="IPR036097">
    <property type="entry name" value="HisK_dim/P_sf"/>
</dbReference>
<gene>
    <name evidence="11" type="ORF">A4V15_12865</name>
</gene>
<accession>A0A178LM45</accession>
<dbReference type="PROSITE" id="PS50110">
    <property type="entry name" value="RESPONSE_REGULATORY"/>
    <property type="match status" value="1"/>
</dbReference>
<keyword evidence="8" id="KW-0175">Coiled coil</keyword>
<dbReference type="InterPro" id="IPR004358">
    <property type="entry name" value="Sig_transdc_His_kin-like_C"/>
</dbReference>
<dbReference type="InterPro" id="IPR011006">
    <property type="entry name" value="CheY-like_superfamily"/>
</dbReference>
<dbReference type="CDD" id="cd00082">
    <property type="entry name" value="HisKA"/>
    <property type="match status" value="1"/>
</dbReference>
<dbReference type="AlphaFoldDB" id="A0A178LM45"/>
<dbReference type="CDD" id="cd16934">
    <property type="entry name" value="HATPase_RsbT-like"/>
    <property type="match status" value="1"/>
</dbReference>
<dbReference type="SMART" id="SM00448">
    <property type="entry name" value="REC"/>
    <property type="match status" value="1"/>
</dbReference>
<dbReference type="Pfam" id="PF02518">
    <property type="entry name" value="HATPase_c"/>
    <property type="match status" value="1"/>
</dbReference>
<comment type="catalytic activity">
    <reaction evidence="1">
        <text>ATP + protein L-histidine = ADP + protein N-phospho-L-histidine.</text>
        <dbReference type="EC" id="2.7.13.3"/>
    </reaction>
</comment>
<dbReference type="Gene3D" id="3.30.565.10">
    <property type="entry name" value="Histidine kinase-like ATPase, C-terminal domain"/>
    <property type="match status" value="2"/>
</dbReference>
<keyword evidence="5 11" id="KW-0418">Kinase</keyword>
<evidence type="ECO:0000256" key="7">
    <source>
        <dbReference type="PROSITE-ProRule" id="PRU00169"/>
    </source>
</evidence>
<dbReference type="OrthoDB" id="9770795at2"/>
<dbReference type="PROSITE" id="PS50109">
    <property type="entry name" value="HIS_KIN"/>
    <property type="match status" value="1"/>
</dbReference>
<dbReference type="SUPFAM" id="SSF52172">
    <property type="entry name" value="CheY-like"/>
    <property type="match status" value="1"/>
</dbReference>
<dbReference type="InterPro" id="IPR003594">
    <property type="entry name" value="HATPase_dom"/>
</dbReference>
<feature type="domain" description="Histidine kinase" evidence="9">
    <location>
        <begin position="230"/>
        <end position="450"/>
    </location>
</feature>
<dbReference type="Pfam" id="PF00072">
    <property type="entry name" value="Response_reg"/>
    <property type="match status" value="1"/>
</dbReference>
<dbReference type="PANTHER" id="PTHR43711">
    <property type="entry name" value="TWO-COMPONENT HISTIDINE KINASE"/>
    <property type="match status" value="1"/>
</dbReference>
<dbReference type="EMBL" id="LWCR01000004">
    <property type="protein sequence ID" value="OAN31580.1"/>
    <property type="molecule type" value="Genomic_DNA"/>
</dbReference>
<dbReference type="GO" id="GO:0000155">
    <property type="term" value="F:phosphorelay sensor kinase activity"/>
    <property type="evidence" value="ECO:0007669"/>
    <property type="project" value="InterPro"/>
</dbReference>
<evidence type="ECO:0000256" key="3">
    <source>
        <dbReference type="ARBA" id="ARBA00022553"/>
    </source>
</evidence>
<dbReference type="Gene3D" id="3.40.50.2300">
    <property type="match status" value="1"/>
</dbReference>
<feature type="domain" description="Response regulatory" evidence="10">
    <location>
        <begin position="466"/>
        <end position="581"/>
    </location>
</feature>
<dbReference type="InterPro" id="IPR001789">
    <property type="entry name" value="Sig_transdc_resp-reg_receiver"/>
</dbReference>
<protein>
    <recommendedName>
        <fullName evidence="2">histidine kinase</fullName>
        <ecNumber evidence="2">2.7.13.3</ecNumber>
    </recommendedName>
</protein>
<evidence type="ECO:0000256" key="8">
    <source>
        <dbReference type="SAM" id="Coils"/>
    </source>
</evidence>
<dbReference type="Gene3D" id="1.10.287.130">
    <property type="match status" value="1"/>
</dbReference>
<evidence type="ECO:0000259" key="10">
    <source>
        <dbReference type="PROSITE" id="PS50110"/>
    </source>
</evidence>
<keyword evidence="4" id="KW-0808">Transferase</keyword>
<dbReference type="SMART" id="SM00387">
    <property type="entry name" value="HATPase_c"/>
    <property type="match status" value="2"/>
</dbReference>
<dbReference type="CDD" id="cd16922">
    <property type="entry name" value="HATPase_EvgS-ArcB-TorS-like"/>
    <property type="match status" value="1"/>
</dbReference>
<evidence type="ECO:0000256" key="4">
    <source>
        <dbReference type="ARBA" id="ARBA00022679"/>
    </source>
</evidence>
<name>A0A178LM45_9PSED</name>
<dbReference type="SUPFAM" id="SSF55874">
    <property type="entry name" value="ATPase domain of HSP90 chaperone/DNA topoisomerase II/histidine kinase"/>
    <property type="match status" value="2"/>
</dbReference>
<dbReference type="InterPro" id="IPR003661">
    <property type="entry name" value="HisK_dim/P_dom"/>
</dbReference>
<dbReference type="EC" id="2.7.13.3" evidence="2"/>
<evidence type="ECO:0000259" key="9">
    <source>
        <dbReference type="PROSITE" id="PS50109"/>
    </source>
</evidence>
<dbReference type="Proteomes" id="UP000078356">
    <property type="component" value="Unassembled WGS sequence"/>
</dbReference>
<dbReference type="RefSeq" id="WP_064307120.1">
    <property type="nucleotide sequence ID" value="NZ_LWCR01000004.1"/>
</dbReference>
<dbReference type="CDD" id="cd00156">
    <property type="entry name" value="REC"/>
    <property type="match status" value="1"/>
</dbReference>
<evidence type="ECO:0000313" key="12">
    <source>
        <dbReference type="Proteomes" id="UP000078356"/>
    </source>
</evidence>
<dbReference type="PANTHER" id="PTHR43711:SF31">
    <property type="entry name" value="HISTIDINE KINASE"/>
    <property type="match status" value="1"/>
</dbReference>
<evidence type="ECO:0000313" key="11">
    <source>
        <dbReference type="EMBL" id="OAN31580.1"/>
    </source>
</evidence>
<organism evidence="11 12">
    <name type="scientific">Pseudomonas oryzihabitans</name>
    <dbReference type="NCBI Taxonomy" id="47885"/>
    <lineage>
        <taxon>Bacteria</taxon>
        <taxon>Pseudomonadati</taxon>
        <taxon>Pseudomonadota</taxon>
        <taxon>Gammaproteobacteria</taxon>
        <taxon>Pseudomonadales</taxon>
        <taxon>Pseudomonadaceae</taxon>
        <taxon>Pseudomonas</taxon>
    </lineage>
</organism>
<keyword evidence="3 7" id="KW-0597">Phosphoprotein</keyword>
<dbReference type="PRINTS" id="PR00344">
    <property type="entry name" value="BCTRLSENSOR"/>
</dbReference>
<feature type="coiled-coil region" evidence="8">
    <location>
        <begin position="170"/>
        <end position="230"/>
    </location>
</feature>
<dbReference type="SUPFAM" id="SSF47384">
    <property type="entry name" value="Homodimeric domain of signal transducing histidine kinase"/>
    <property type="match status" value="1"/>
</dbReference>
<dbReference type="Pfam" id="PF00512">
    <property type="entry name" value="HisKA"/>
    <property type="match status" value="1"/>
</dbReference>
<dbReference type="InterPro" id="IPR036890">
    <property type="entry name" value="HATPase_C_sf"/>
</dbReference>